<dbReference type="InterPro" id="IPR051782">
    <property type="entry name" value="ABC_Transporter_VariousFunc"/>
</dbReference>
<dbReference type="InterPro" id="IPR003593">
    <property type="entry name" value="AAA+_ATPase"/>
</dbReference>
<dbReference type="SMART" id="SM00382">
    <property type="entry name" value="AAA"/>
    <property type="match status" value="1"/>
</dbReference>
<dbReference type="OrthoDB" id="9804819at2"/>
<dbReference type="GO" id="GO:0016887">
    <property type="term" value="F:ATP hydrolysis activity"/>
    <property type="evidence" value="ECO:0007669"/>
    <property type="project" value="InterPro"/>
</dbReference>
<dbReference type="RefSeq" id="WP_057974454.1">
    <property type="nucleotide sequence ID" value="NZ_AZDI01000008.1"/>
</dbReference>
<dbReference type="PROSITE" id="PS50893">
    <property type="entry name" value="ABC_TRANSPORTER_2"/>
    <property type="match status" value="1"/>
</dbReference>
<dbReference type="Proteomes" id="UP000051450">
    <property type="component" value="Unassembled WGS sequence"/>
</dbReference>
<feature type="domain" description="ABC transporter" evidence="4">
    <location>
        <begin position="3"/>
        <end position="228"/>
    </location>
</feature>
<sequence length="297" mass="33900">MGFEIKGLSEKIGDKDILKDINISLVPGEIVGLIGRNGVGKTTLFRSIAGQYIPDTGDILIDDQWIKEDLTLKEKLFYLDTQNNFFDSYTIDKIADFYELAYQTFDREKYNNWVIEYDLPRQTKYRQFSKGMQGLFNIVLAFSTGAPYVILDEPLDGLDVIVRKQVFQIIIDAVSEDQRGVLISSHNLEELDRLIDRAIVLKGSHIVSDYRLEDTRSEARKVQLVFKSKEIPTFVKENSRAISIQGRVVVVLFEHYSAELEAQIQAEDPALFEELPLTLEDLFRASISAKESTEGEK</sequence>
<keyword evidence="2" id="KW-0547">Nucleotide-binding</keyword>
<dbReference type="STRING" id="1423719.FC66_GL001398"/>
<protein>
    <submittedName>
        <fullName evidence="5">ABC-type multidrug transport system, ATPase component</fullName>
    </submittedName>
</protein>
<keyword evidence="6" id="KW-1185">Reference proteome</keyword>
<evidence type="ECO:0000256" key="1">
    <source>
        <dbReference type="ARBA" id="ARBA00022448"/>
    </source>
</evidence>
<dbReference type="CDD" id="cd03230">
    <property type="entry name" value="ABC_DR_subfamily_A"/>
    <property type="match status" value="1"/>
</dbReference>
<dbReference type="SUPFAM" id="SSF52540">
    <property type="entry name" value="P-loop containing nucleoside triphosphate hydrolases"/>
    <property type="match status" value="1"/>
</dbReference>
<dbReference type="GO" id="GO:0005524">
    <property type="term" value="F:ATP binding"/>
    <property type="evidence" value="ECO:0007669"/>
    <property type="project" value="UniProtKB-KW"/>
</dbReference>
<name>A0A0R1HGP5_9LACO</name>
<dbReference type="PANTHER" id="PTHR42939:SF1">
    <property type="entry name" value="ABC TRANSPORTER ATP-BINDING PROTEIN ALBC-RELATED"/>
    <property type="match status" value="1"/>
</dbReference>
<keyword evidence="3" id="KW-0067">ATP-binding</keyword>
<dbReference type="PANTHER" id="PTHR42939">
    <property type="entry name" value="ABC TRANSPORTER ATP-BINDING PROTEIN ALBC-RELATED"/>
    <property type="match status" value="1"/>
</dbReference>
<evidence type="ECO:0000313" key="5">
    <source>
        <dbReference type="EMBL" id="KRK45435.1"/>
    </source>
</evidence>
<reference evidence="5 6" key="1">
    <citation type="journal article" date="2015" name="Genome Announc.">
        <title>Expanding the biotechnology potential of lactobacilli through comparative genomics of 213 strains and associated genera.</title>
        <authorList>
            <person name="Sun Z."/>
            <person name="Harris H.M."/>
            <person name="McCann A."/>
            <person name="Guo C."/>
            <person name="Argimon S."/>
            <person name="Zhang W."/>
            <person name="Yang X."/>
            <person name="Jeffery I.B."/>
            <person name="Cooney J.C."/>
            <person name="Kagawa T.F."/>
            <person name="Liu W."/>
            <person name="Song Y."/>
            <person name="Salvetti E."/>
            <person name="Wrobel A."/>
            <person name="Rasinkangas P."/>
            <person name="Parkhill J."/>
            <person name="Rea M.C."/>
            <person name="O'Sullivan O."/>
            <person name="Ritari J."/>
            <person name="Douillard F.P."/>
            <person name="Paul Ross R."/>
            <person name="Yang R."/>
            <person name="Briner A.E."/>
            <person name="Felis G.E."/>
            <person name="de Vos W.M."/>
            <person name="Barrangou R."/>
            <person name="Klaenhammer T.R."/>
            <person name="Caufield P.W."/>
            <person name="Cui Y."/>
            <person name="Zhang H."/>
            <person name="O'Toole P.W."/>
        </authorList>
    </citation>
    <scope>NUCLEOTIDE SEQUENCE [LARGE SCALE GENOMIC DNA]</scope>
    <source>
        <strain evidence="5 6">DSM 15638</strain>
    </source>
</reference>
<dbReference type="EMBL" id="AZDI01000008">
    <property type="protein sequence ID" value="KRK45435.1"/>
    <property type="molecule type" value="Genomic_DNA"/>
</dbReference>
<dbReference type="Pfam" id="PF00005">
    <property type="entry name" value="ABC_tran"/>
    <property type="match status" value="1"/>
</dbReference>
<dbReference type="PATRIC" id="fig|1423719.4.peg.1421"/>
<gene>
    <name evidence="5" type="ORF">FC66_GL001398</name>
</gene>
<keyword evidence="1" id="KW-0813">Transport</keyword>
<dbReference type="AlphaFoldDB" id="A0A0R1HGP5"/>
<proteinExistence type="predicted"/>
<evidence type="ECO:0000256" key="3">
    <source>
        <dbReference type="ARBA" id="ARBA00022840"/>
    </source>
</evidence>
<evidence type="ECO:0000256" key="2">
    <source>
        <dbReference type="ARBA" id="ARBA00022741"/>
    </source>
</evidence>
<comment type="caution">
    <text evidence="5">The sequence shown here is derived from an EMBL/GenBank/DDBJ whole genome shotgun (WGS) entry which is preliminary data.</text>
</comment>
<organism evidence="5 6">
    <name type="scientific">Dellaglioa algida DSM 15638</name>
    <dbReference type="NCBI Taxonomy" id="1423719"/>
    <lineage>
        <taxon>Bacteria</taxon>
        <taxon>Bacillati</taxon>
        <taxon>Bacillota</taxon>
        <taxon>Bacilli</taxon>
        <taxon>Lactobacillales</taxon>
        <taxon>Lactobacillaceae</taxon>
        <taxon>Dellaglioa</taxon>
    </lineage>
</organism>
<evidence type="ECO:0000259" key="4">
    <source>
        <dbReference type="PROSITE" id="PS50893"/>
    </source>
</evidence>
<dbReference type="Gene3D" id="3.40.50.300">
    <property type="entry name" value="P-loop containing nucleotide triphosphate hydrolases"/>
    <property type="match status" value="1"/>
</dbReference>
<dbReference type="InterPro" id="IPR003439">
    <property type="entry name" value="ABC_transporter-like_ATP-bd"/>
</dbReference>
<dbReference type="InterPro" id="IPR027417">
    <property type="entry name" value="P-loop_NTPase"/>
</dbReference>
<accession>A0A0R1HGP5</accession>
<evidence type="ECO:0000313" key="6">
    <source>
        <dbReference type="Proteomes" id="UP000051450"/>
    </source>
</evidence>